<dbReference type="AlphaFoldDB" id="A0A387FHP3"/>
<comment type="similarity">
    <text evidence="1">Belongs to the RelE toxin family.</text>
</comment>
<dbReference type="Pfam" id="PF05016">
    <property type="entry name" value="ParE_toxin"/>
    <property type="match status" value="1"/>
</dbReference>
<keyword evidence="2" id="KW-1277">Toxin-antitoxin system</keyword>
<evidence type="ECO:0000256" key="2">
    <source>
        <dbReference type="ARBA" id="ARBA00022649"/>
    </source>
</evidence>
<evidence type="ECO:0000256" key="1">
    <source>
        <dbReference type="ARBA" id="ARBA00006226"/>
    </source>
</evidence>
<keyword evidence="4" id="KW-1185">Reference proteome</keyword>
<protein>
    <submittedName>
        <fullName evidence="3">Type II toxin-antitoxin system RelE/ParE family toxin</fullName>
    </submittedName>
</protein>
<name>A0A387FHP3_9HYPH</name>
<dbReference type="PANTHER" id="PTHR33755:SF6">
    <property type="entry name" value="PLASMID STABILIZATION SYSTEM PROTEIN"/>
    <property type="match status" value="1"/>
</dbReference>
<dbReference type="KEGG" id="rjg:CCGE525_05745"/>
<dbReference type="InterPro" id="IPR007712">
    <property type="entry name" value="RelE/ParE_toxin"/>
</dbReference>
<dbReference type="OrthoDB" id="5457915at2"/>
<dbReference type="Proteomes" id="UP000282195">
    <property type="component" value="Chromosome"/>
</dbReference>
<dbReference type="InterPro" id="IPR035093">
    <property type="entry name" value="RelE/ParE_toxin_dom_sf"/>
</dbReference>
<sequence length="102" mass="12065">MARLRYTRDAQSDILNILTFITHESGSQKIALKFTTSLRRKCSDLASLPGHMGRPRPELRHDMRSFVFRSYIIFFHYIDDVFEVLNVLEGHRDLDSHFHQED</sequence>
<dbReference type="Gene3D" id="3.30.2310.20">
    <property type="entry name" value="RelE-like"/>
    <property type="match status" value="1"/>
</dbReference>
<dbReference type="RefSeq" id="WP_120703444.1">
    <property type="nucleotide sequence ID" value="NZ_CP032694.1"/>
</dbReference>
<accession>A0A387FHP3</accession>
<proteinExistence type="inferred from homology"/>
<reference evidence="3 4" key="1">
    <citation type="submission" date="2018-10" db="EMBL/GenBank/DDBJ databases">
        <title>Rhizobium etli, R. leguminosarum and a new Rhizobium genospecies from Phaseolus dumosus.</title>
        <authorList>
            <person name="Ramirez-Puebla S.T."/>
            <person name="Rogel-Hernandez M.A."/>
            <person name="Guerrero G."/>
            <person name="Ormeno-Orrillo E."/>
            <person name="Martinez-Romero J.C."/>
            <person name="Negrete-Yankelevich S."/>
            <person name="Martinez-Romero E."/>
        </authorList>
    </citation>
    <scope>NUCLEOTIDE SEQUENCE [LARGE SCALE GENOMIC DNA]</scope>
    <source>
        <strain evidence="3 4">CCGE525</strain>
    </source>
</reference>
<evidence type="ECO:0000313" key="4">
    <source>
        <dbReference type="Proteomes" id="UP000282195"/>
    </source>
</evidence>
<dbReference type="InterPro" id="IPR051803">
    <property type="entry name" value="TA_system_RelE-like_toxin"/>
</dbReference>
<dbReference type="PANTHER" id="PTHR33755">
    <property type="entry name" value="TOXIN PARE1-RELATED"/>
    <property type="match status" value="1"/>
</dbReference>
<evidence type="ECO:0000313" key="3">
    <source>
        <dbReference type="EMBL" id="AYG58368.1"/>
    </source>
</evidence>
<dbReference type="EMBL" id="CP032694">
    <property type="protein sequence ID" value="AYG58368.1"/>
    <property type="molecule type" value="Genomic_DNA"/>
</dbReference>
<organism evidence="3 4">
    <name type="scientific">Rhizobium jaguaris</name>
    <dbReference type="NCBI Taxonomy" id="1312183"/>
    <lineage>
        <taxon>Bacteria</taxon>
        <taxon>Pseudomonadati</taxon>
        <taxon>Pseudomonadota</taxon>
        <taxon>Alphaproteobacteria</taxon>
        <taxon>Hyphomicrobiales</taxon>
        <taxon>Rhizobiaceae</taxon>
        <taxon>Rhizobium/Agrobacterium group</taxon>
        <taxon>Rhizobium</taxon>
    </lineage>
</organism>
<gene>
    <name evidence="3" type="ORF">CCGE525_05745</name>
</gene>